<dbReference type="EMBL" id="CP123967">
    <property type="protein sequence ID" value="WGT46759.1"/>
    <property type="molecule type" value="Genomic_DNA"/>
</dbReference>
<evidence type="ECO:0000313" key="2">
    <source>
        <dbReference type="EMBL" id="WGT46759.1"/>
    </source>
</evidence>
<dbReference type="RefSeq" id="WP_281144519.1">
    <property type="nucleotide sequence ID" value="NZ_CP123967.1"/>
</dbReference>
<keyword evidence="3" id="KW-1185">Reference proteome</keyword>
<feature type="domain" description="DUF2249" evidence="1">
    <location>
        <begin position="23"/>
        <end position="91"/>
    </location>
</feature>
<reference evidence="2 3" key="1">
    <citation type="journal article" date="2008" name="Int. J. Syst. Evol. Microbiol.">
        <title>Tessaracoccus flavescens sp. nov., isolated from marine sediment.</title>
        <authorList>
            <person name="Lee D.W."/>
            <person name="Lee S.D."/>
        </authorList>
    </citation>
    <scope>NUCLEOTIDE SEQUENCE [LARGE SCALE GENOMIC DNA]</scope>
    <source>
        <strain evidence="2 3">T21</strain>
    </source>
</reference>
<dbReference type="InterPro" id="IPR018720">
    <property type="entry name" value="DUF2249"/>
</dbReference>
<proteinExistence type="predicted"/>
<evidence type="ECO:0000313" key="3">
    <source>
        <dbReference type="Proteomes" id="UP001244136"/>
    </source>
</evidence>
<protein>
    <submittedName>
        <fullName evidence="2">DUF2249 domain-containing protein</fullName>
    </submittedName>
</protein>
<accession>A0ABY8PWB7</accession>
<sequence length="93" mass="10110">MSDLKLLEQSSCSCGEHDEAVPELDARAIPHAIRHAAILGVVDSLSTGAGFVLVAPHDPQPLLTRIQDRHGSGITVEYLQRGPQAWRMKLSRS</sequence>
<organism evidence="2 3">
    <name type="scientific">Tessaracoccus lacteus</name>
    <dbReference type="NCBI Taxonomy" id="3041766"/>
    <lineage>
        <taxon>Bacteria</taxon>
        <taxon>Bacillati</taxon>
        <taxon>Actinomycetota</taxon>
        <taxon>Actinomycetes</taxon>
        <taxon>Propionibacteriales</taxon>
        <taxon>Propionibacteriaceae</taxon>
        <taxon>Tessaracoccus</taxon>
    </lineage>
</organism>
<gene>
    <name evidence="2" type="ORF">QH948_11545</name>
</gene>
<evidence type="ECO:0000259" key="1">
    <source>
        <dbReference type="Pfam" id="PF10006"/>
    </source>
</evidence>
<dbReference type="Pfam" id="PF10006">
    <property type="entry name" value="DUF2249"/>
    <property type="match status" value="1"/>
</dbReference>
<dbReference type="Proteomes" id="UP001244136">
    <property type="component" value="Chromosome"/>
</dbReference>
<name>A0ABY8PWB7_9ACTN</name>